<feature type="signal peptide" evidence="2">
    <location>
        <begin position="1"/>
        <end position="22"/>
    </location>
</feature>
<sequence>MIKSLKKGVAVLLAFAMAASTAACSTDKSWAMKNDSFTAPIGVYIYNLYAAYQGADSMKTDPTKPVLDQKIENKSADAYMKDKALTYTKMLFVLNDKMKELNLTLTPEETKAIGSATDAQWEQASTTLEKYGISKESFNLAYADFYTKYQKIFTGLYGKGGKKEVPESELKSYFEKNYTDFTFIAKSLYNTKSDGSVAAFTDKEKAAVKAQFDAYAADVASKKKTMKQIADEYKTASKQTTEQLQNVTENLNTSTGYPAELKKLLDSMKPGEVKSAEISGAHLVVMKNDISAKTKDELGAESSRNNLLAEMKAEEFSKDMEKAAQSYSNITLNQKALDSYSPSMFVAAASSAAAPAAPQASTPASTASGK</sequence>
<gene>
    <name evidence="3" type="ORF">OUY18_12850</name>
</gene>
<keyword evidence="3" id="KW-0413">Isomerase</keyword>
<evidence type="ECO:0000313" key="3">
    <source>
        <dbReference type="EMBL" id="MCY1715136.1"/>
    </source>
</evidence>
<evidence type="ECO:0000313" key="4">
    <source>
        <dbReference type="Proteomes" id="UP001082703"/>
    </source>
</evidence>
<organism evidence="3 4">
    <name type="scientific">Caproiciproducens galactitolivorans</name>
    <dbReference type="NCBI Taxonomy" id="642589"/>
    <lineage>
        <taxon>Bacteria</taxon>
        <taxon>Bacillati</taxon>
        <taxon>Bacillota</taxon>
        <taxon>Clostridia</taxon>
        <taxon>Eubacteriales</taxon>
        <taxon>Acutalibacteraceae</taxon>
        <taxon>Caproiciproducens</taxon>
    </lineage>
</organism>
<comment type="caution">
    <text evidence="3">The sequence shown here is derived from an EMBL/GenBank/DDBJ whole genome shotgun (WGS) entry which is preliminary data.</text>
</comment>
<evidence type="ECO:0000256" key="1">
    <source>
        <dbReference type="SAM" id="MobiDB-lite"/>
    </source>
</evidence>
<reference evidence="3 4" key="1">
    <citation type="submission" date="2022-11" db="EMBL/GenBank/DDBJ databases">
        <authorList>
            <person name="Caiyu Z."/>
        </authorList>
    </citation>
    <scope>NUCLEOTIDE SEQUENCE [LARGE SCALE GENOMIC DNA]</scope>
    <source>
        <strain evidence="3 4">YR-4</strain>
    </source>
</reference>
<evidence type="ECO:0000256" key="2">
    <source>
        <dbReference type="SAM" id="SignalP"/>
    </source>
</evidence>
<keyword evidence="4" id="KW-1185">Reference proteome</keyword>
<dbReference type="PROSITE" id="PS51257">
    <property type="entry name" value="PROKAR_LIPOPROTEIN"/>
    <property type="match status" value="1"/>
</dbReference>
<proteinExistence type="predicted"/>
<accession>A0ABT4BYZ1</accession>
<dbReference type="EMBL" id="JAPOHA010000016">
    <property type="protein sequence ID" value="MCY1715136.1"/>
    <property type="molecule type" value="Genomic_DNA"/>
</dbReference>
<keyword evidence="2" id="KW-0732">Signal</keyword>
<feature type="region of interest" description="Disordered" evidence="1">
    <location>
        <begin position="351"/>
        <end position="370"/>
    </location>
</feature>
<protein>
    <submittedName>
        <fullName evidence="3">Peptidylprolyl isomerase</fullName>
    </submittedName>
</protein>
<dbReference type="Proteomes" id="UP001082703">
    <property type="component" value="Unassembled WGS sequence"/>
</dbReference>
<dbReference type="RefSeq" id="WP_268059172.1">
    <property type="nucleotide sequence ID" value="NZ_JAPOHA010000016.1"/>
</dbReference>
<feature type="chain" id="PRO_5046389498" evidence="2">
    <location>
        <begin position="23"/>
        <end position="370"/>
    </location>
</feature>
<name>A0ABT4BYZ1_9FIRM</name>
<dbReference type="GO" id="GO:0016853">
    <property type="term" value="F:isomerase activity"/>
    <property type="evidence" value="ECO:0007669"/>
    <property type="project" value="UniProtKB-KW"/>
</dbReference>